<evidence type="ECO:0000259" key="4">
    <source>
        <dbReference type="PROSITE" id="PS50011"/>
    </source>
</evidence>
<dbReference type="PROSITE" id="PS00108">
    <property type="entry name" value="PROTEIN_KINASE_ST"/>
    <property type="match status" value="1"/>
</dbReference>
<evidence type="ECO:0000313" key="5">
    <source>
        <dbReference type="EMBL" id="EGC39670.1"/>
    </source>
</evidence>
<dbReference type="STRING" id="5786.F0Z8Q3"/>
<dbReference type="VEuPathDB" id="AmoebaDB:DICPUDRAFT_74778"/>
<organism evidence="5 6">
    <name type="scientific">Dictyostelium purpureum</name>
    <name type="common">Slime mold</name>
    <dbReference type="NCBI Taxonomy" id="5786"/>
    <lineage>
        <taxon>Eukaryota</taxon>
        <taxon>Amoebozoa</taxon>
        <taxon>Evosea</taxon>
        <taxon>Eumycetozoa</taxon>
        <taxon>Dictyostelia</taxon>
        <taxon>Dictyosteliales</taxon>
        <taxon>Dictyosteliaceae</taxon>
        <taxon>Dictyostelium</taxon>
    </lineage>
</organism>
<keyword evidence="1" id="KW-0547">Nucleotide-binding</keyword>
<dbReference type="SMART" id="SM00220">
    <property type="entry name" value="S_TKc"/>
    <property type="match status" value="1"/>
</dbReference>
<dbReference type="Pfam" id="PF00069">
    <property type="entry name" value="Pkinase"/>
    <property type="match status" value="1"/>
</dbReference>
<dbReference type="GO" id="GO:0004674">
    <property type="term" value="F:protein serine/threonine kinase activity"/>
    <property type="evidence" value="ECO:0000318"/>
    <property type="project" value="GO_Central"/>
</dbReference>
<keyword evidence="6" id="KW-1185">Reference proteome</keyword>
<protein>
    <recommendedName>
        <fullName evidence="4">Protein kinase domain-containing protein</fullName>
    </recommendedName>
</protein>
<evidence type="ECO:0000256" key="3">
    <source>
        <dbReference type="ARBA" id="ARBA00025754"/>
    </source>
</evidence>
<dbReference type="GO" id="GO:0005737">
    <property type="term" value="C:cytoplasm"/>
    <property type="evidence" value="ECO:0000318"/>
    <property type="project" value="GO_Central"/>
</dbReference>
<dbReference type="InterPro" id="IPR008615">
    <property type="entry name" value="FNIP"/>
</dbReference>
<dbReference type="InterPro" id="IPR050629">
    <property type="entry name" value="STE20/SPS1-PAK"/>
</dbReference>
<dbReference type="EMBL" id="GL870953">
    <property type="protein sequence ID" value="EGC39670.1"/>
    <property type="molecule type" value="Genomic_DNA"/>
</dbReference>
<dbReference type="PROSITE" id="PS50011">
    <property type="entry name" value="PROTEIN_KINASE_DOM"/>
    <property type="match status" value="1"/>
</dbReference>
<dbReference type="AlphaFoldDB" id="F0Z8Q3"/>
<dbReference type="OrthoDB" id="504170at2759"/>
<feature type="domain" description="Protein kinase" evidence="4">
    <location>
        <begin position="28"/>
        <end position="289"/>
    </location>
</feature>
<dbReference type="GO" id="GO:0005524">
    <property type="term" value="F:ATP binding"/>
    <property type="evidence" value="ECO:0007669"/>
    <property type="project" value="UniProtKB-KW"/>
</dbReference>
<dbReference type="eggNOG" id="KOG0198">
    <property type="taxonomic scope" value="Eukaryota"/>
</dbReference>
<accession>F0Z8Q3</accession>
<sequence>METEQPDYASLLVDQSPVDQHDHSQWQIDYQNPLGKGGYSIGVFKGIKLDGIINNILIPNEGWCAIKIVPQEQIGKHEIITLNKLIGIENENIIKFYGYGKGVYTNGQECLFIYMEYLEGYETISDIIKNKRVTDSTYNFSELQIAKVIKYLCESLMLLHKQGILHRDIKGSNILINQINGNIKLIDFGVSKPFENNSQYNTLIGTTTHMAPEVAFNSSNSKPSSRSDVWSVGCTMIEMAGGDLTKKISSAPIIPQHLSDICKNFIQHCLVLDVNSRSRAAQLLNHEFFNSLDNNNNSNFFKKPLEIKNNDIMTMKSLSETVKCVSLPEFNEPLEMITQLIPTTVTSLILPIFDKPIEAGSIPSHIKSLTITSFNQDIGDESIPETLEELNLGSVFEFNENGGNLPSTISNLSCGYSFTQPLKKNNNIPNKIITLSLGNYNLQINQGVLPTTIQTLTLGSNYKHFESLSNLPPSLFNLTLGVGNCILSYEDIKKYIPPTVTKIIINRK</sequence>
<dbReference type="FunCoup" id="F0Z8Q3">
    <property type="interactions" value="724"/>
</dbReference>
<dbReference type="SUPFAM" id="SSF56112">
    <property type="entry name" value="Protein kinase-like (PK-like)"/>
    <property type="match status" value="1"/>
</dbReference>
<gene>
    <name evidence="5" type="ORF">DICPUDRAFT_74778</name>
</gene>
<proteinExistence type="inferred from homology"/>
<dbReference type="InterPro" id="IPR011009">
    <property type="entry name" value="Kinase-like_dom_sf"/>
</dbReference>
<dbReference type="Gene3D" id="1.10.510.10">
    <property type="entry name" value="Transferase(Phosphotransferase) domain 1"/>
    <property type="match status" value="1"/>
</dbReference>
<dbReference type="Pfam" id="PF05725">
    <property type="entry name" value="FNIP"/>
    <property type="match status" value="3"/>
</dbReference>
<dbReference type="GeneID" id="10509714"/>
<dbReference type="InterPro" id="IPR000719">
    <property type="entry name" value="Prot_kinase_dom"/>
</dbReference>
<dbReference type="Proteomes" id="UP000001064">
    <property type="component" value="Unassembled WGS sequence"/>
</dbReference>
<keyword evidence="2" id="KW-0067">ATP-binding</keyword>
<reference evidence="6" key="1">
    <citation type="journal article" date="2011" name="Genome Biol.">
        <title>Comparative genomics of the social amoebae Dictyostelium discoideum and Dictyostelium purpureum.</title>
        <authorList>
            <consortium name="US DOE Joint Genome Institute (JGI-PGF)"/>
            <person name="Sucgang R."/>
            <person name="Kuo A."/>
            <person name="Tian X."/>
            <person name="Salerno W."/>
            <person name="Parikh A."/>
            <person name="Feasley C.L."/>
            <person name="Dalin E."/>
            <person name="Tu H."/>
            <person name="Huang E."/>
            <person name="Barry K."/>
            <person name="Lindquist E."/>
            <person name="Shapiro H."/>
            <person name="Bruce D."/>
            <person name="Schmutz J."/>
            <person name="Salamov A."/>
            <person name="Fey P."/>
            <person name="Gaudet P."/>
            <person name="Anjard C."/>
            <person name="Babu M.M."/>
            <person name="Basu S."/>
            <person name="Bushmanova Y."/>
            <person name="van der Wel H."/>
            <person name="Katoh-Kurasawa M."/>
            <person name="Dinh C."/>
            <person name="Coutinho P.M."/>
            <person name="Saito T."/>
            <person name="Elias M."/>
            <person name="Schaap P."/>
            <person name="Kay R.R."/>
            <person name="Henrissat B."/>
            <person name="Eichinger L."/>
            <person name="Rivero F."/>
            <person name="Putnam N.H."/>
            <person name="West C.M."/>
            <person name="Loomis W.F."/>
            <person name="Chisholm R.L."/>
            <person name="Shaulsky G."/>
            <person name="Strassmann J.E."/>
            <person name="Queller D.C."/>
            <person name="Kuspa A."/>
            <person name="Grigoriev I.V."/>
        </authorList>
    </citation>
    <scope>NUCLEOTIDE SEQUENCE [LARGE SCALE GENOMIC DNA]</scope>
    <source>
        <strain evidence="6">QSDP1</strain>
    </source>
</reference>
<dbReference type="GO" id="GO:0035556">
    <property type="term" value="P:intracellular signal transduction"/>
    <property type="evidence" value="ECO:0000318"/>
    <property type="project" value="GO_Central"/>
</dbReference>
<dbReference type="PANTHER" id="PTHR48012:SF4">
    <property type="entry name" value="MITOGEN-ACTIVATED PROTEIN KINASE KINASE KINASE A"/>
    <property type="match status" value="1"/>
</dbReference>
<dbReference type="RefSeq" id="XP_003283779.1">
    <property type="nucleotide sequence ID" value="XM_003283731.1"/>
</dbReference>
<dbReference type="PANTHER" id="PTHR48012">
    <property type="entry name" value="STERILE20-LIKE KINASE, ISOFORM B-RELATED"/>
    <property type="match status" value="1"/>
</dbReference>
<evidence type="ECO:0000256" key="2">
    <source>
        <dbReference type="ARBA" id="ARBA00022840"/>
    </source>
</evidence>
<comment type="similarity">
    <text evidence="3">Belongs to the protein kinase superfamily. STE Ser/Thr protein kinase family.</text>
</comment>
<evidence type="ECO:0000256" key="1">
    <source>
        <dbReference type="ARBA" id="ARBA00022741"/>
    </source>
</evidence>
<name>F0Z8Q3_DICPU</name>
<dbReference type="InterPro" id="IPR008271">
    <property type="entry name" value="Ser/Thr_kinase_AS"/>
</dbReference>
<evidence type="ECO:0000313" key="6">
    <source>
        <dbReference type="Proteomes" id="UP000001064"/>
    </source>
</evidence>
<dbReference type="FunFam" id="1.10.510.10:FF:002449">
    <property type="entry name" value="Uncharacterized protein"/>
    <property type="match status" value="1"/>
</dbReference>
<dbReference type="KEGG" id="dpp:DICPUDRAFT_74778"/>
<dbReference type="InParanoid" id="F0Z8Q3"/>